<dbReference type="AlphaFoldDB" id="A0A8S1N4J3"/>
<keyword evidence="2" id="KW-0547">Nucleotide-binding</keyword>
<keyword evidence="4" id="KW-0175">Coiled coil</keyword>
<dbReference type="InterPro" id="IPR004344">
    <property type="entry name" value="TTL/TTLL_fam"/>
</dbReference>
<proteinExistence type="predicted"/>
<dbReference type="GO" id="GO:0070740">
    <property type="term" value="F:tubulin-glutamic acid ligase activity"/>
    <property type="evidence" value="ECO:0007669"/>
    <property type="project" value="TreeGrafter"/>
</dbReference>
<dbReference type="Pfam" id="PF03133">
    <property type="entry name" value="TTL"/>
    <property type="match status" value="1"/>
</dbReference>
<evidence type="ECO:0008006" key="7">
    <source>
        <dbReference type="Google" id="ProtNLM"/>
    </source>
</evidence>
<dbReference type="PANTHER" id="PTHR12241:SF154">
    <property type="entry name" value="TUBULIN POLYGLUTAMYLASE TTLL11"/>
    <property type="match status" value="1"/>
</dbReference>
<dbReference type="PANTHER" id="PTHR12241">
    <property type="entry name" value="TUBULIN POLYGLUTAMYLASE"/>
    <property type="match status" value="1"/>
</dbReference>
<accession>A0A8S1N4J3</accession>
<keyword evidence="1" id="KW-0436">Ligase</keyword>
<dbReference type="EMBL" id="CAJJDN010000051">
    <property type="protein sequence ID" value="CAD8087330.1"/>
    <property type="molecule type" value="Genomic_DNA"/>
</dbReference>
<dbReference type="OrthoDB" id="202825at2759"/>
<evidence type="ECO:0000313" key="5">
    <source>
        <dbReference type="EMBL" id="CAD8087330.1"/>
    </source>
</evidence>
<feature type="coiled-coil region" evidence="4">
    <location>
        <begin position="20"/>
        <end position="47"/>
    </location>
</feature>
<gene>
    <name evidence="5" type="ORF">PSON_ATCC_30995.1.T0510127</name>
</gene>
<keyword evidence="3" id="KW-0067">ATP-binding</keyword>
<protein>
    <recommendedName>
        <fullName evidence="7">Tubulin-tyrosine ligase family protein</fullName>
    </recommendedName>
</protein>
<keyword evidence="6" id="KW-1185">Reference proteome</keyword>
<dbReference type="GO" id="GO:0005524">
    <property type="term" value="F:ATP binding"/>
    <property type="evidence" value="ECO:0007669"/>
    <property type="project" value="UniProtKB-KW"/>
</dbReference>
<dbReference type="Proteomes" id="UP000692954">
    <property type="component" value="Unassembled WGS sequence"/>
</dbReference>
<evidence type="ECO:0000256" key="1">
    <source>
        <dbReference type="ARBA" id="ARBA00022598"/>
    </source>
</evidence>
<organism evidence="5 6">
    <name type="scientific">Paramecium sonneborni</name>
    <dbReference type="NCBI Taxonomy" id="65129"/>
    <lineage>
        <taxon>Eukaryota</taxon>
        <taxon>Sar</taxon>
        <taxon>Alveolata</taxon>
        <taxon>Ciliophora</taxon>
        <taxon>Intramacronucleata</taxon>
        <taxon>Oligohymenophorea</taxon>
        <taxon>Peniculida</taxon>
        <taxon>Parameciidae</taxon>
        <taxon>Paramecium</taxon>
    </lineage>
</organism>
<reference evidence="5" key="1">
    <citation type="submission" date="2021-01" db="EMBL/GenBank/DDBJ databases">
        <authorList>
            <consortium name="Genoscope - CEA"/>
            <person name="William W."/>
        </authorList>
    </citation>
    <scope>NUCLEOTIDE SEQUENCE</scope>
</reference>
<name>A0A8S1N4J3_9CILI</name>
<evidence type="ECO:0000256" key="4">
    <source>
        <dbReference type="SAM" id="Coils"/>
    </source>
</evidence>
<sequence length="516" mass="60918">MKSQQTHDISPWNQNNEDLLTVTEQQVDEYKTTYENFQQQQDQYKKQKVIKVNTINCRGETRLIRKLIAINNWKEVFNNGDICWLGLPFKLQNFEEYFTQHVNRFPGMDLLAHKTQSSFYLNKFAQYFPDQYEFFPKTYIIPDELDKFQQEYKSTRTYIAKPDAGSQGDGIYLIKKLKDVKANESMVIQQYISKPLLIDKKKFDLRLYVLIISLDPYLCYINKEGLARFCTVDYEKPNDKNLRNPFMHLTNYSLNKRNTNFQFYNGKNILDINEGTKRTYSSIKKNLEIQGYNNQDIENQIDTLVVAYLQSLLPFLEFNQKLVFQKKVGEVKQCFQILGIDILLNEKGKPWLLEVNSNPSFQIEHEVFAANGKSVFEESYIDSYVKELVMGDAIKLAMISKEDQEELSEFGSYRKLDVDSTETVFSKMMQLYGYLSGYKFQEFLTSSKFQKLANFPQMISQTFLKHDYDLLFRKIILKSSNNNLMDFFQFINAIEQLAVRLNQDLETMLDRIIENF</sequence>
<dbReference type="GO" id="GO:0036064">
    <property type="term" value="C:ciliary basal body"/>
    <property type="evidence" value="ECO:0007669"/>
    <property type="project" value="TreeGrafter"/>
</dbReference>
<evidence type="ECO:0000256" key="3">
    <source>
        <dbReference type="ARBA" id="ARBA00022840"/>
    </source>
</evidence>
<dbReference type="GO" id="GO:0000226">
    <property type="term" value="P:microtubule cytoskeleton organization"/>
    <property type="evidence" value="ECO:0007669"/>
    <property type="project" value="TreeGrafter"/>
</dbReference>
<dbReference type="PROSITE" id="PS51221">
    <property type="entry name" value="TTL"/>
    <property type="match status" value="1"/>
</dbReference>
<evidence type="ECO:0000313" key="6">
    <source>
        <dbReference type="Proteomes" id="UP000692954"/>
    </source>
</evidence>
<evidence type="ECO:0000256" key="2">
    <source>
        <dbReference type="ARBA" id="ARBA00022741"/>
    </source>
</evidence>
<comment type="caution">
    <text evidence="5">The sequence shown here is derived from an EMBL/GenBank/DDBJ whole genome shotgun (WGS) entry which is preliminary data.</text>
</comment>
<dbReference type="GO" id="GO:0015631">
    <property type="term" value="F:tubulin binding"/>
    <property type="evidence" value="ECO:0007669"/>
    <property type="project" value="TreeGrafter"/>
</dbReference>